<dbReference type="InterPro" id="IPR036680">
    <property type="entry name" value="SPOR-like_sf"/>
</dbReference>
<feature type="region of interest" description="Disordered" evidence="1">
    <location>
        <begin position="633"/>
        <end position="750"/>
    </location>
</feature>
<proteinExistence type="predicted"/>
<reference evidence="3 4" key="1">
    <citation type="submission" date="2008-01" db="EMBL/GenBank/DDBJ databases">
        <authorList>
            <person name="Wagner-Dobler I."/>
            <person name="Ferriera S."/>
            <person name="Johnson J."/>
            <person name="Kravitz S."/>
            <person name="Beeson K."/>
            <person name="Sutton G."/>
            <person name="Rogers Y.-H."/>
            <person name="Friedman R."/>
            <person name="Frazier M."/>
            <person name="Venter J.C."/>
        </authorList>
    </citation>
    <scope>NUCLEOTIDE SEQUENCE [LARGE SCALE GENOMIC DNA]</scope>
    <source>
        <strain evidence="4">DSM 17067 / NCIMB 14079 / DFL-11</strain>
    </source>
</reference>
<reference evidence="3 4" key="2">
    <citation type="submission" date="2013-04" db="EMBL/GenBank/DDBJ databases">
        <authorList>
            <person name="Fiebig A."/>
            <person name="Pradella S."/>
            <person name="Wagner-Doebler I."/>
        </authorList>
    </citation>
    <scope>NUCLEOTIDE SEQUENCE [LARGE SCALE GENOMIC DNA]</scope>
    <source>
        <strain evidence="4">DSM 17067 / NCIMB 14079 / DFL-11</strain>
    </source>
</reference>
<accession>A0A5E8H3A2</accession>
<dbReference type="GO" id="GO:0042834">
    <property type="term" value="F:peptidoglycan binding"/>
    <property type="evidence" value="ECO:0007669"/>
    <property type="project" value="InterPro"/>
</dbReference>
<dbReference type="PROSITE" id="PS51724">
    <property type="entry name" value="SPOR"/>
    <property type="match status" value="1"/>
</dbReference>
<dbReference type="Gene3D" id="3.30.70.1070">
    <property type="entry name" value="Sporulation related repeat"/>
    <property type="match status" value="1"/>
</dbReference>
<dbReference type="RefSeq" id="WP_008195068.1">
    <property type="nucleotide sequence ID" value="NZ_CM011002.1"/>
</dbReference>
<feature type="domain" description="SPOR" evidence="2">
    <location>
        <begin position="767"/>
        <end position="851"/>
    </location>
</feature>
<evidence type="ECO:0000256" key="1">
    <source>
        <dbReference type="SAM" id="MobiDB-lite"/>
    </source>
</evidence>
<feature type="compositionally biased region" description="Basic and acidic residues" evidence="1">
    <location>
        <begin position="1"/>
        <end position="12"/>
    </location>
</feature>
<feature type="compositionally biased region" description="Polar residues" evidence="1">
    <location>
        <begin position="257"/>
        <end position="271"/>
    </location>
</feature>
<name>A0A5E8H3A2_ROSAD</name>
<feature type="region of interest" description="Disordered" evidence="1">
    <location>
        <begin position="228"/>
        <end position="443"/>
    </location>
</feature>
<gene>
    <name evidence="3" type="ORF">SADFL11_3737</name>
</gene>
<evidence type="ECO:0000313" key="3">
    <source>
        <dbReference type="EMBL" id="EEE46448.1"/>
    </source>
</evidence>
<feature type="region of interest" description="Disordered" evidence="1">
    <location>
        <begin position="585"/>
        <end position="616"/>
    </location>
</feature>
<dbReference type="EMBL" id="ACCU02000003">
    <property type="protein sequence ID" value="EEE46448.1"/>
    <property type="molecule type" value="Genomic_DNA"/>
</dbReference>
<evidence type="ECO:0000313" key="4">
    <source>
        <dbReference type="Proteomes" id="UP000004703"/>
    </source>
</evidence>
<feature type="compositionally biased region" description="Low complexity" evidence="1">
    <location>
        <begin position="718"/>
        <end position="740"/>
    </location>
</feature>
<protein>
    <submittedName>
        <fullName evidence="3">Sporulation related domain protein</fullName>
    </submittedName>
</protein>
<feature type="compositionally biased region" description="Low complexity" evidence="1">
    <location>
        <begin position="688"/>
        <end position="709"/>
    </location>
</feature>
<dbReference type="Pfam" id="PF05036">
    <property type="entry name" value="SPOR"/>
    <property type="match status" value="1"/>
</dbReference>
<feature type="region of interest" description="Disordered" evidence="1">
    <location>
        <begin position="1"/>
        <end position="200"/>
    </location>
</feature>
<feature type="compositionally biased region" description="Low complexity" evidence="1">
    <location>
        <begin position="665"/>
        <end position="680"/>
    </location>
</feature>
<evidence type="ECO:0000259" key="2">
    <source>
        <dbReference type="PROSITE" id="PS51724"/>
    </source>
</evidence>
<feature type="compositionally biased region" description="Low complexity" evidence="1">
    <location>
        <begin position="636"/>
        <end position="651"/>
    </location>
</feature>
<sequence>MSDEYDKKRPDAAETPAPSGGNRPSGEDPLIELARIVHNNKQLGAPVSSGRVGSTDYFADLDDFASEPKPAADPNPTRQEPAFGVGQSREIPLSGDTRSNEQPRFDAPQPTRETGSYAATDVVRPSEASAPGYQSQAVAAGNVPDWPQVPQLDTIEATAASAMNRPAPSVPTPPVSELAQPAFQPSSPPEPRGPAVNIGRDFGAGLAASVANDLEQNLTAELEDELKGALRQTIDPPEVQEFGQSAAPARNSPEPHTPSQTQSPATDSSYYSGGYQAHTASYSQTPAPARSENYPDTDTPDDTLSRTGDLGPAFGPETAPPMQAFDRPAQDIRPEGYSPSAPAPQRPAINEDDLFAALTTPQGGAAAESKPQASEDSQQSIAGIDTLLADLDFPERDDRARQQSAADNSSERAAAQTSAETTATAASYAAEAPVPGRQTADDIDDMVWPAAADAVRDLGDDDTPPPPEGYDLDAVARAMQESDPTLKGSGVLPPHSRAEQAAVPHAEERSRRGIFVAAGVLGVAALGAVGFFFLDTDTIAVPDGPPPVISGLQEPLKIFPEEQDPSGGNNQSAKLIYDRVDGRNENAPTQLARPETPEPASLPPAPAGVQSGAELVPGATKRVRTVVVRPDGTIVSGDDAASAATGTAQPAAPAPAEPRVVATQPITATPSPEPAAATPQPATPAPSTPAIVAAAEPAAPVEESAGPVPTVLPRKKPAAPVQVAQAPAAATNPAPATQNNGPLNLSQPASAPVTTTASAATTAGAGSIPAGTYIVQVTSQRSASAASDAYSSLQRRYPSIIGNVNAVIVAADLGDRGVFYRARIPTGSRDEAIRLCEQLQGAGGDCFVRRQ</sequence>
<dbReference type="InterPro" id="IPR007730">
    <property type="entry name" value="SPOR-like_dom"/>
</dbReference>
<feature type="compositionally biased region" description="Polar residues" evidence="1">
    <location>
        <begin position="371"/>
        <end position="381"/>
    </location>
</feature>
<dbReference type="Proteomes" id="UP000004703">
    <property type="component" value="Chromosome"/>
</dbReference>
<feature type="region of interest" description="Disordered" evidence="1">
    <location>
        <begin position="484"/>
        <end position="505"/>
    </location>
</feature>
<organism evidence="3 4">
    <name type="scientific">Roseibium alexandrii (strain DSM 17067 / NCIMB 14079 / DFL-11)</name>
    <name type="common">Labrenzia alexandrii</name>
    <dbReference type="NCBI Taxonomy" id="244592"/>
    <lineage>
        <taxon>Bacteria</taxon>
        <taxon>Pseudomonadati</taxon>
        <taxon>Pseudomonadota</taxon>
        <taxon>Alphaproteobacteria</taxon>
        <taxon>Hyphomicrobiales</taxon>
        <taxon>Stappiaceae</taxon>
        <taxon>Roseibium</taxon>
    </lineage>
</organism>
<comment type="caution">
    <text evidence="3">The sequence shown here is derived from an EMBL/GenBank/DDBJ whole genome shotgun (WGS) entry which is preliminary data.</text>
</comment>
<dbReference type="AlphaFoldDB" id="A0A5E8H3A2"/>
<feature type="compositionally biased region" description="Low complexity" evidence="1">
    <location>
        <begin position="411"/>
        <end position="432"/>
    </location>
</feature>